<reference evidence="1" key="1">
    <citation type="submission" date="2023-03" db="EMBL/GenBank/DDBJ databases">
        <authorList>
            <person name="Steffen K."/>
            <person name="Cardenas P."/>
        </authorList>
    </citation>
    <scope>NUCLEOTIDE SEQUENCE</scope>
</reference>
<gene>
    <name evidence="1" type="ORF">GBAR_LOCUS12144</name>
</gene>
<evidence type="ECO:0000313" key="1">
    <source>
        <dbReference type="EMBL" id="CAI8020297.1"/>
    </source>
</evidence>
<dbReference type="AlphaFoldDB" id="A0AA35S1G2"/>
<accession>A0AA35S1G2</accession>
<proteinExistence type="predicted"/>
<sequence length="69" mass="7753">MRLLMVSRYRAQHGLATVVDSMWESIHALRCGLLVPSRCKLQADPVKLCVPIPLCRQASKDSSSPRQFT</sequence>
<dbReference type="Proteomes" id="UP001174909">
    <property type="component" value="Unassembled WGS sequence"/>
</dbReference>
<organism evidence="1 2">
    <name type="scientific">Geodia barretti</name>
    <name type="common">Barrett's horny sponge</name>
    <dbReference type="NCBI Taxonomy" id="519541"/>
    <lineage>
        <taxon>Eukaryota</taxon>
        <taxon>Metazoa</taxon>
        <taxon>Porifera</taxon>
        <taxon>Demospongiae</taxon>
        <taxon>Heteroscleromorpha</taxon>
        <taxon>Tetractinellida</taxon>
        <taxon>Astrophorina</taxon>
        <taxon>Geodiidae</taxon>
        <taxon>Geodia</taxon>
    </lineage>
</organism>
<dbReference type="EMBL" id="CASHTH010001816">
    <property type="protein sequence ID" value="CAI8020297.1"/>
    <property type="molecule type" value="Genomic_DNA"/>
</dbReference>
<name>A0AA35S1G2_GEOBA</name>
<protein>
    <submittedName>
        <fullName evidence="1">Uncharacterized protein</fullName>
    </submittedName>
</protein>
<comment type="caution">
    <text evidence="1">The sequence shown here is derived from an EMBL/GenBank/DDBJ whole genome shotgun (WGS) entry which is preliminary data.</text>
</comment>
<evidence type="ECO:0000313" key="2">
    <source>
        <dbReference type="Proteomes" id="UP001174909"/>
    </source>
</evidence>
<keyword evidence="2" id="KW-1185">Reference proteome</keyword>